<organism evidence="3 4">
    <name type="scientific">Collybiopsis luxurians FD-317 M1</name>
    <dbReference type="NCBI Taxonomy" id="944289"/>
    <lineage>
        <taxon>Eukaryota</taxon>
        <taxon>Fungi</taxon>
        <taxon>Dikarya</taxon>
        <taxon>Basidiomycota</taxon>
        <taxon>Agaricomycotina</taxon>
        <taxon>Agaricomycetes</taxon>
        <taxon>Agaricomycetidae</taxon>
        <taxon>Agaricales</taxon>
        <taxon>Marasmiineae</taxon>
        <taxon>Omphalotaceae</taxon>
        <taxon>Collybiopsis</taxon>
        <taxon>Collybiopsis luxurians</taxon>
    </lineage>
</organism>
<evidence type="ECO:0000256" key="1">
    <source>
        <dbReference type="SAM" id="MobiDB-lite"/>
    </source>
</evidence>
<protein>
    <submittedName>
        <fullName evidence="3">Unplaced genomic scaffold GYMLUscaffold_32, whole genome shotgun sequence</fullName>
    </submittedName>
</protein>
<accession>A0A0D0CL74</accession>
<proteinExistence type="predicted"/>
<feature type="signal peptide" evidence="2">
    <location>
        <begin position="1"/>
        <end position="19"/>
    </location>
</feature>
<feature type="compositionally biased region" description="Basic and acidic residues" evidence="1">
    <location>
        <begin position="68"/>
        <end position="79"/>
    </location>
</feature>
<evidence type="ECO:0000313" key="4">
    <source>
        <dbReference type="Proteomes" id="UP000053593"/>
    </source>
</evidence>
<dbReference type="EMBL" id="KN834780">
    <property type="protein sequence ID" value="KIK59297.1"/>
    <property type="molecule type" value="Genomic_DNA"/>
</dbReference>
<name>A0A0D0CL74_9AGAR</name>
<dbReference type="Proteomes" id="UP000053593">
    <property type="component" value="Unassembled WGS sequence"/>
</dbReference>
<dbReference type="HOGENOM" id="CLU_2469320_0_0_1"/>
<sequence>MQIFVKILTVSCLQQCLEAEIEDKKGIPTDSVVSGFWLKSARRWPNLLCLCGDTRIFAKTLTGKASALEKEDSSPEQHHLIHPRRQAA</sequence>
<dbReference type="AlphaFoldDB" id="A0A0D0CL74"/>
<feature type="chain" id="PRO_5002208020" evidence="2">
    <location>
        <begin position="20"/>
        <end position="88"/>
    </location>
</feature>
<gene>
    <name evidence="3" type="ORF">GYMLUDRAFT_44662</name>
</gene>
<evidence type="ECO:0000313" key="3">
    <source>
        <dbReference type="EMBL" id="KIK59297.1"/>
    </source>
</evidence>
<feature type="region of interest" description="Disordered" evidence="1">
    <location>
        <begin position="68"/>
        <end position="88"/>
    </location>
</feature>
<reference evidence="3 4" key="1">
    <citation type="submission" date="2014-04" db="EMBL/GenBank/DDBJ databases">
        <title>Evolutionary Origins and Diversification of the Mycorrhizal Mutualists.</title>
        <authorList>
            <consortium name="DOE Joint Genome Institute"/>
            <consortium name="Mycorrhizal Genomics Consortium"/>
            <person name="Kohler A."/>
            <person name="Kuo A."/>
            <person name="Nagy L.G."/>
            <person name="Floudas D."/>
            <person name="Copeland A."/>
            <person name="Barry K.W."/>
            <person name="Cichocki N."/>
            <person name="Veneault-Fourrey C."/>
            <person name="LaButti K."/>
            <person name="Lindquist E.A."/>
            <person name="Lipzen A."/>
            <person name="Lundell T."/>
            <person name="Morin E."/>
            <person name="Murat C."/>
            <person name="Riley R."/>
            <person name="Ohm R."/>
            <person name="Sun H."/>
            <person name="Tunlid A."/>
            <person name="Henrissat B."/>
            <person name="Grigoriev I.V."/>
            <person name="Hibbett D.S."/>
            <person name="Martin F."/>
        </authorList>
    </citation>
    <scope>NUCLEOTIDE SEQUENCE [LARGE SCALE GENOMIC DNA]</scope>
    <source>
        <strain evidence="3 4">FD-317 M1</strain>
    </source>
</reference>
<keyword evidence="4" id="KW-1185">Reference proteome</keyword>
<keyword evidence="2" id="KW-0732">Signal</keyword>
<evidence type="ECO:0000256" key="2">
    <source>
        <dbReference type="SAM" id="SignalP"/>
    </source>
</evidence>